<dbReference type="EMBL" id="BSUO01000001">
    <property type="protein sequence ID" value="GMA40276.1"/>
    <property type="molecule type" value="Genomic_DNA"/>
</dbReference>
<protein>
    <recommendedName>
        <fullName evidence="1">HNH nuclease domain-containing protein</fullName>
    </recommendedName>
</protein>
<gene>
    <name evidence="2" type="ORF">GCM10025883_23210</name>
</gene>
<feature type="domain" description="HNH nuclease" evidence="1">
    <location>
        <begin position="162"/>
        <end position="224"/>
    </location>
</feature>
<keyword evidence="3" id="KW-1185">Reference proteome</keyword>
<sequence>MSGVAQHRAPAWTADEIIVAAGVLHRHGWTDLRESHPEVHELSRLLRALPENRALADEDEKFRSPGSVRRKLEDIRTAHPAYKGSRTRGGEWTRRVAEAFATSPDDMVAIAATTRRLWEGSVATGDSPSASDVDLPAEAHEGRVILTHHLRRERDPRLRARKIEAVLRSHGALTCEVCEFDFGATYGDVGDGYIEVHHVVPLHATGETVTRLTDLALMCSNCHRMIHRRMPWLTPEELRARVRRVS</sequence>
<name>A0ABQ6ITA6_9MICO</name>
<dbReference type="CDD" id="cd00085">
    <property type="entry name" value="HNHc"/>
    <property type="match status" value="1"/>
</dbReference>
<dbReference type="SMART" id="SM00507">
    <property type="entry name" value="HNHc"/>
    <property type="match status" value="1"/>
</dbReference>
<dbReference type="Pfam" id="PF01844">
    <property type="entry name" value="HNH"/>
    <property type="match status" value="1"/>
</dbReference>
<accession>A0ABQ6ITA6</accession>
<organism evidence="2 3">
    <name type="scientific">Mobilicoccus caccae</name>
    <dbReference type="NCBI Taxonomy" id="1859295"/>
    <lineage>
        <taxon>Bacteria</taxon>
        <taxon>Bacillati</taxon>
        <taxon>Actinomycetota</taxon>
        <taxon>Actinomycetes</taxon>
        <taxon>Micrococcales</taxon>
        <taxon>Dermatophilaceae</taxon>
        <taxon>Mobilicoccus</taxon>
    </lineage>
</organism>
<evidence type="ECO:0000313" key="2">
    <source>
        <dbReference type="EMBL" id="GMA40276.1"/>
    </source>
</evidence>
<dbReference type="InterPro" id="IPR002711">
    <property type="entry name" value="HNH"/>
</dbReference>
<dbReference type="Proteomes" id="UP001157126">
    <property type="component" value="Unassembled WGS sequence"/>
</dbReference>
<reference evidence="3" key="1">
    <citation type="journal article" date="2019" name="Int. J. Syst. Evol. Microbiol.">
        <title>The Global Catalogue of Microorganisms (GCM) 10K type strain sequencing project: providing services to taxonomists for standard genome sequencing and annotation.</title>
        <authorList>
            <consortium name="The Broad Institute Genomics Platform"/>
            <consortium name="The Broad Institute Genome Sequencing Center for Infectious Disease"/>
            <person name="Wu L."/>
            <person name="Ma J."/>
        </authorList>
    </citation>
    <scope>NUCLEOTIDE SEQUENCE [LARGE SCALE GENOMIC DNA]</scope>
    <source>
        <strain evidence="3">NBRC 113072</strain>
    </source>
</reference>
<proteinExistence type="predicted"/>
<dbReference type="InterPro" id="IPR003615">
    <property type="entry name" value="HNH_nuc"/>
</dbReference>
<dbReference type="RefSeq" id="WP_284304013.1">
    <property type="nucleotide sequence ID" value="NZ_BSUO01000001.1"/>
</dbReference>
<comment type="caution">
    <text evidence="2">The sequence shown here is derived from an EMBL/GenBank/DDBJ whole genome shotgun (WGS) entry which is preliminary data.</text>
</comment>
<evidence type="ECO:0000259" key="1">
    <source>
        <dbReference type="SMART" id="SM00507"/>
    </source>
</evidence>
<dbReference type="Gene3D" id="1.10.30.50">
    <property type="match status" value="1"/>
</dbReference>
<evidence type="ECO:0000313" key="3">
    <source>
        <dbReference type="Proteomes" id="UP001157126"/>
    </source>
</evidence>